<dbReference type="PROSITE" id="PS50863">
    <property type="entry name" value="B3"/>
    <property type="match status" value="1"/>
</dbReference>
<dbReference type="SMART" id="SM01019">
    <property type="entry name" value="B3"/>
    <property type="match status" value="1"/>
</dbReference>
<evidence type="ECO:0000313" key="9">
    <source>
        <dbReference type="EMBL" id="PHT78007.1"/>
    </source>
</evidence>
<evidence type="ECO:0000256" key="7">
    <source>
        <dbReference type="SAM" id="MobiDB-lite"/>
    </source>
</evidence>
<dbReference type="Proteomes" id="UP000222542">
    <property type="component" value="Unassembled WGS sequence"/>
</dbReference>
<keyword evidence="3" id="KW-0805">Transcription regulation</keyword>
<protein>
    <recommendedName>
        <fullName evidence="8">TF-B3 domain-containing protein</fullName>
    </recommendedName>
</protein>
<keyword evidence="6" id="KW-0539">Nucleus</keyword>
<dbReference type="PANTHER" id="PTHR31674:SF62">
    <property type="entry name" value="B3 DOMAIN-CONTAINING PROTEIN REM14-RELATED"/>
    <property type="match status" value="1"/>
</dbReference>
<dbReference type="GO" id="GO:0005634">
    <property type="term" value="C:nucleus"/>
    <property type="evidence" value="ECO:0007669"/>
    <property type="project" value="UniProtKB-SubCell"/>
</dbReference>
<dbReference type="AlphaFoldDB" id="A0A2G2Z7M9"/>
<accession>A0A2G2Z7M9</accession>
<dbReference type="InterPro" id="IPR039218">
    <property type="entry name" value="REM_fam"/>
</dbReference>
<dbReference type="GO" id="GO:0003677">
    <property type="term" value="F:DNA binding"/>
    <property type="evidence" value="ECO:0007669"/>
    <property type="project" value="UniProtKB-KW"/>
</dbReference>
<comment type="caution">
    <text evidence="9">The sequence shown here is derived from an EMBL/GenBank/DDBJ whole genome shotgun (WGS) entry which is preliminary data.</text>
</comment>
<keyword evidence="5" id="KW-0804">Transcription</keyword>
<evidence type="ECO:0000259" key="8">
    <source>
        <dbReference type="PROSITE" id="PS50863"/>
    </source>
</evidence>
<feature type="compositionally biased region" description="Basic residues" evidence="7">
    <location>
        <begin position="1"/>
        <end position="10"/>
    </location>
</feature>
<dbReference type="SUPFAM" id="SSF101936">
    <property type="entry name" value="DNA-binding pseudobarrel domain"/>
    <property type="match status" value="1"/>
</dbReference>
<evidence type="ECO:0000313" key="10">
    <source>
        <dbReference type="Proteomes" id="UP000222542"/>
    </source>
</evidence>
<organism evidence="9 10">
    <name type="scientific">Capsicum annuum</name>
    <name type="common">Capsicum pepper</name>
    <dbReference type="NCBI Taxonomy" id="4072"/>
    <lineage>
        <taxon>Eukaryota</taxon>
        <taxon>Viridiplantae</taxon>
        <taxon>Streptophyta</taxon>
        <taxon>Embryophyta</taxon>
        <taxon>Tracheophyta</taxon>
        <taxon>Spermatophyta</taxon>
        <taxon>Magnoliopsida</taxon>
        <taxon>eudicotyledons</taxon>
        <taxon>Gunneridae</taxon>
        <taxon>Pentapetalae</taxon>
        <taxon>asterids</taxon>
        <taxon>lamiids</taxon>
        <taxon>Solanales</taxon>
        <taxon>Solanaceae</taxon>
        <taxon>Solanoideae</taxon>
        <taxon>Capsiceae</taxon>
        <taxon>Capsicum</taxon>
    </lineage>
</organism>
<keyword evidence="2" id="KW-0677">Repeat</keyword>
<dbReference type="Gramene" id="PHT78007">
    <property type="protein sequence ID" value="PHT78007"/>
    <property type="gene ID" value="T459_16059"/>
</dbReference>
<evidence type="ECO:0000256" key="1">
    <source>
        <dbReference type="ARBA" id="ARBA00004123"/>
    </source>
</evidence>
<dbReference type="InterPro" id="IPR003340">
    <property type="entry name" value="B3_DNA-bd"/>
</dbReference>
<feature type="region of interest" description="Disordered" evidence="7">
    <location>
        <begin position="1"/>
        <end position="20"/>
    </location>
</feature>
<evidence type="ECO:0000256" key="3">
    <source>
        <dbReference type="ARBA" id="ARBA00023015"/>
    </source>
</evidence>
<keyword evidence="10" id="KW-1185">Reference proteome</keyword>
<reference evidence="9 10" key="1">
    <citation type="journal article" date="2014" name="Nat. Genet.">
        <title>Genome sequence of the hot pepper provides insights into the evolution of pungency in Capsicum species.</title>
        <authorList>
            <person name="Kim S."/>
            <person name="Park M."/>
            <person name="Yeom S.I."/>
            <person name="Kim Y.M."/>
            <person name="Lee J.M."/>
            <person name="Lee H.A."/>
            <person name="Seo E."/>
            <person name="Choi J."/>
            <person name="Cheong K."/>
            <person name="Kim K.T."/>
            <person name="Jung K."/>
            <person name="Lee G.W."/>
            <person name="Oh S.K."/>
            <person name="Bae C."/>
            <person name="Kim S.B."/>
            <person name="Lee H.Y."/>
            <person name="Kim S.Y."/>
            <person name="Kim M.S."/>
            <person name="Kang B.C."/>
            <person name="Jo Y.D."/>
            <person name="Yang H.B."/>
            <person name="Jeong H.J."/>
            <person name="Kang W.H."/>
            <person name="Kwon J.K."/>
            <person name="Shin C."/>
            <person name="Lim J.Y."/>
            <person name="Park J.H."/>
            <person name="Huh J.H."/>
            <person name="Kim J.S."/>
            <person name="Kim B.D."/>
            <person name="Cohen O."/>
            <person name="Paran I."/>
            <person name="Suh M.C."/>
            <person name="Lee S.B."/>
            <person name="Kim Y.K."/>
            <person name="Shin Y."/>
            <person name="Noh S.J."/>
            <person name="Park J."/>
            <person name="Seo Y.S."/>
            <person name="Kwon S.Y."/>
            <person name="Kim H.A."/>
            <person name="Park J.M."/>
            <person name="Kim H.J."/>
            <person name="Choi S.B."/>
            <person name="Bosland P.W."/>
            <person name="Reeves G."/>
            <person name="Jo S.H."/>
            <person name="Lee B.W."/>
            <person name="Cho H.T."/>
            <person name="Choi H.S."/>
            <person name="Lee M.S."/>
            <person name="Yu Y."/>
            <person name="Do Choi Y."/>
            <person name="Park B.S."/>
            <person name="van Deynze A."/>
            <person name="Ashrafi H."/>
            <person name="Hill T."/>
            <person name="Kim W.T."/>
            <person name="Pai H.S."/>
            <person name="Ahn H.K."/>
            <person name="Yeam I."/>
            <person name="Giovannoni J.J."/>
            <person name="Rose J.K."/>
            <person name="Sorensen I."/>
            <person name="Lee S.J."/>
            <person name="Kim R.W."/>
            <person name="Choi I.Y."/>
            <person name="Choi B.S."/>
            <person name="Lim J.S."/>
            <person name="Lee Y.H."/>
            <person name="Choi D."/>
        </authorList>
    </citation>
    <scope>NUCLEOTIDE SEQUENCE [LARGE SCALE GENOMIC DNA]</scope>
    <source>
        <strain evidence="10">cv. CM334</strain>
    </source>
</reference>
<evidence type="ECO:0000256" key="4">
    <source>
        <dbReference type="ARBA" id="ARBA00023125"/>
    </source>
</evidence>
<dbReference type="Pfam" id="PF02362">
    <property type="entry name" value="B3"/>
    <property type="match status" value="1"/>
</dbReference>
<feature type="domain" description="TF-B3" evidence="8">
    <location>
        <begin position="38"/>
        <end position="132"/>
    </location>
</feature>
<evidence type="ECO:0000256" key="6">
    <source>
        <dbReference type="ARBA" id="ARBA00023242"/>
    </source>
</evidence>
<dbReference type="EMBL" id="AYRZ02000006">
    <property type="protein sequence ID" value="PHT78007.1"/>
    <property type="molecule type" value="Genomic_DNA"/>
</dbReference>
<keyword evidence="4" id="KW-0238">DNA-binding</keyword>
<dbReference type="Gene3D" id="2.40.330.10">
    <property type="entry name" value="DNA-binding pseudobarrel domain"/>
    <property type="match status" value="1"/>
</dbReference>
<evidence type="ECO:0000256" key="5">
    <source>
        <dbReference type="ARBA" id="ARBA00023163"/>
    </source>
</evidence>
<dbReference type="CDD" id="cd10017">
    <property type="entry name" value="B3_DNA"/>
    <property type="match status" value="1"/>
</dbReference>
<proteinExistence type="predicted"/>
<sequence length="136" mass="15639">MHHFSPKGKKSKSDSKRVPAPRKEAYLPALPFANANRQFVSTINPYSLCNPYLYLQLAFAKSNGLVNKRCKMILRDLKQRSWPMLLVPMGHHVAISRGWRQLREANNVQIGDPYKVELVKNGIIPIAVFHCEYMFT</sequence>
<dbReference type="InterPro" id="IPR015300">
    <property type="entry name" value="DNA-bd_pseudobarrel_sf"/>
</dbReference>
<feature type="compositionally biased region" description="Basic and acidic residues" evidence="7">
    <location>
        <begin position="11"/>
        <end position="20"/>
    </location>
</feature>
<reference evidence="9 10" key="2">
    <citation type="journal article" date="2017" name="Genome Biol.">
        <title>New reference genome sequences of hot pepper reveal the massive evolution of plant disease-resistance genes by retroduplication.</title>
        <authorList>
            <person name="Kim S."/>
            <person name="Park J."/>
            <person name="Yeom S.I."/>
            <person name="Kim Y.M."/>
            <person name="Seo E."/>
            <person name="Kim K.T."/>
            <person name="Kim M.S."/>
            <person name="Lee J.M."/>
            <person name="Cheong K."/>
            <person name="Shin H.S."/>
            <person name="Kim S.B."/>
            <person name="Han K."/>
            <person name="Lee J."/>
            <person name="Park M."/>
            <person name="Lee H.A."/>
            <person name="Lee H.Y."/>
            <person name="Lee Y."/>
            <person name="Oh S."/>
            <person name="Lee J.H."/>
            <person name="Choi E."/>
            <person name="Choi E."/>
            <person name="Lee S.E."/>
            <person name="Jeon J."/>
            <person name="Kim H."/>
            <person name="Choi G."/>
            <person name="Song H."/>
            <person name="Lee J."/>
            <person name="Lee S.C."/>
            <person name="Kwon J.K."/>
            <person name="Lee H.Y."/>
            <person name="Koo N."/>
            <person name="Hong Y."/>
            <person name="Kim R.W."/>
            <person name="Kang W.H."/>
            <person name="Huh J.H."/>
            <person name="Kang B.C."/>
            <person name="Yang T.J."/>
            <person name="Lee Y.H."/>
            <person name="Bennetzen J.L."/>
            <person name="Choi D."/>
        </authorList>
    </citation>
    <scope>NUCLEOTIDE SEQUENCE [LARGE SCALE GENOMIC DNA]</scope>
    <source>
        <strain evidence="10">cv. CM334</strain>
    </source>
</reference>
<dbReference type="STRING" id="4072.A0A2G2Z7M9"/>
<dbReference type="PANTHER" id="PTHR31674">
    <property type="entry name" value="B3 DOMAIN-CONTAINING PROTEIN REM-LIKE 3-RELATED"/>
    <property type="match status" value="1"/>
</dbReference>
<name>A0A2G2Z7M9_CAPAN</name>
<comment type="subcellular location">
    <subcellularLocation>
        <location evidence="1">Nucleus</location>
    </subcellularLocation>
</comment>
<evidence type="ECO:0000256" key="2">
    <source>
        <dbReference type="ARBA" id="ARBA00022737"/>
    </source>
</evidence>
<gene>
    <name evidence="9" type="ORF">T459_16059</name>
</gene>